<keyword evidence="6" id="KW-0175">Coiled coil</keyword>
<accession>R7ZP11</accession>
<dbReference type="EC" id="2.7.13.3" evidence="2"/>
<dbReference type="SUPFAM" id="SSF55781">
    <property type="entry name" value="GAF domain-like"/>
    <property type="match status" value="1"/>
</dbReference>
<dbReference type="Proteomes" id="UP000013909">
    <property type="component" value="Unassembled WGS sequence"/>
</dbReference>
<dbReference type="InterPro" id="IPR029016">
    <property type="entry name" value="GAF-like_dom_sf"/>
</dbReference>
<dbReference type="InterPro" id="IPR000700">
    <property type="entry name" value="PAS-assoc_C"/>
</dbReference>
<feature type="domain" description="PAS" evidence="8">
    <location>
        <begin position="1145"/>
        <end position="1217"/>
    </location>
</feature>
<dbReference type="Gene3D" id="3.30.450.20">
    <property type="entry name" value="PAS domain"/>
    <property type="match status" value="9"/>
</dbReference>
<dbReference type="SMART" id="SM00086">
    <property type="entry name" value="PAC"/>
    <property type="match status" value="7"/>
</dbReference>
<comment type="catalytic activity">
    <reaction evidence="1">
        <text>ATP + protein L-histidine = ADP + protein N-phospho-L-histidine.</text>
        <dbReference type="EC" id="2.7.13.3"/>
    </reaction>
</comment>
<dbReference type="InterPro" id="IPR004358">
    <property type="entry name" value="Sig_transdc_His_kin-like_C"/>
</dbReference>
<keyword evidence="5" id="KW-0418">Kinase</keyword>
<dbReference type="CDD" id="cd00082">
    <property type="entry name" value="HisKA"/>
    <property type="match status" value="1"/>
</dbReference>
<dbReference type="InterPro" id="IPR036890">
    <property type="entry name" value="HATPase_C_sf"/>
</dbReference>
<evidence type="ECO:0000313" key="11">
    <source>
        <dbReference type="Proteomes" id="UP000013909"/>
    </source>
</evidence>
<dbReference type="PANTHER" id="PTHR43304:SF1">
    <property type="entry name" value="PAC DOMAIN-CONTAINING PROTEIN"/>
    <property type="match status" value="1"/>
</dbReference>
<evidence type="ECO:0000256" key="3">
    <source>
        <dbReference type="ARBA" id="ARBA00022553"/>
    </source>
</evidence>
<feature type="domain" description="PAC" evidence="9">
    <location>
        <begin position="73"/>
        <end position="125"/>
    </location>
</feature>
<sequence>MLATLEDLTKSGTWKLCLNSNSIEWSAGVFSMLGYEPDEFHLNVESAVDVIHPEDRDRAINHMQLAIREKKPYNIRMRLIGKGGRICQVVSKATMIRGEDGSPKSLIGIFQDITEFIEHKKELKSILNSSLDIICSVDLQHRFLKVNSASFDILGYYPEELEGQAYSDFLNPNSIEKSNQFWAQLFQLKKVKNFENSLRHRDGHFVPISWTAHYEENSEVIYCVGRDITDRLQAESDNERNERRYKSMIQEGGDFVAIISPSGKFTYVSPTYNRILNYPEEELLGSFVYLYIHPEDKAKLKHESSNILPGQRCITSPYRFRSNSGQWRWIRTTLVNLSQDESIKGFVANSNDITDIVETSRKLAESEGRFRGLYESQTNYIIRTDLEGRYTYVNKKFREEFGWIYQNAAIIGEFCLRSICEYHRQRVADTVEKCIHNPEVVFKVEIDKPTISGGVMSTLWDFICVVDEIGQPREIQCIGVDITERVKSERSLIASNERFELINKATSDAIYDWDIKNDTFHWGEAYFRIFGYENHQAPHSIQAWETLQHPQDTKNNKEEWTKYMEDPSRFKWQEIFRWRKGDGNYAYVEEIGYLVRDESGNPIRMVGVLRDISGSKTIEIANALQQTISSFFKSDKSIKEVLFSTVELISKELAFSKAEIWLKSEDNDTISLNAGYAEISLDPEEDSPCSNQKLKHGEGIPGLVWVNQQTYVWDDLGTNPDFKIRSTKPAGAHQCCLALPITTNGLFVGTLIVYSQEPLLDVQYQLEILENLASYLGGEILRKLQEEQMRLLFEWSPDILAIASPKGYFTKVNPAFCQLLGYEEQEILLRPFTEFLHPEDLASTSLEFEETSSGIRQAENFVNRYRTAFGNYKYISWGSSTPFGDDGFLFSYGKDVTPVYELQRMLQAASEMAKVGAWELDLIKGTHKWSAMTREIFEVPASFDPEVATVIDFYPADFRPFVRAQLDRAITMGEPFEFEAIITTPKGSEKWVKIKGEAEIADGRPVRVYGSVQDIHQHKTDQQAIQQALNERNNILESIGEAFFSVDKNWKTLYWNKSAEKLLHVPRGQVMEKIVWDAVPELVGHGLKSACQSALETNAPMQLESHDKETDRWLEVGIYPKWDQIGVFIRDIGNRKKAQQELLQSNERFQKIAEATNDAIWDFNVPKNHLFWGKGFEKLFGYNLHSISPSLEFLMSLIHPDDRQAVFDKIQDYMRPTHSENNWTEEYRFRRADGSFAYVIDRAIFIRNPFGVVVRVLGAMTDITHQKNHENSLRKLNEQLKSKVHELAISNQELEQFAYVASHDLQEPLRMITGFLGQIVRKYDHVLDEKGKQYIGFAVDGATRMRRIILDLLEYSRVGREEEQVESVDLTEIVNETKLLFRKTLDETGAEVTYENLSTIVGRWVPMRQVFQNLISNALKYRSPERTPKIHVRGEEQLENYVISIQDNGIGIDQTYFDKIFIIFQRLHSEPSVPGTGMGLAITKKIIENYGGTIWLESIPNEGSTFYFTVKKAL</sequence>
<dbReference type="InterPro" id="IPR013656">
    <property type="entry name" value="PAS_4"/>
</dbReference>
<evidence type="ECO:0000256" key="1">
    <source>
        <dbReference type="ARBA" id="ARBA00000085"/>
    </source>
</evidence>
<dbReference type="Gene3D" id="3.30.565.10">
    <property type="entry name" value="Histidine kinase-like ATPase, C-terminal domain"/>
    <property type="match status" value="1"/>
</dbReference>
<dbReference type="EMBL" id="AQHR01000096">
    <property type="protein sequence ID" value="EON75822.1"/>
    <property type="molecule type" value="Genomic_DNA"/>
</dbReference>
<dbReference type="PRINTS" id="PR00344">
    <property type="entry name" value="BCTRLSENSOR"/>
</dbReference>
<gene>
    <name evidence="10" type="ORF">ADIS_3713</name>
</gene>
<dbReference type="InterPro" id="IPR052162">
    <property type="entry name" value="Sensor_kinase/Photoreceptor"/>
</dbReference>
<dbReference type="InterPro" id="IPR036097">
    <property type="entry name" value="HisK_dim/P_sf"/>
</dbReference>
<dbReference type="Pfam" id="PF08447">
    <property type="entry name" value="PAS_3"/>
    <property type="match status" value="4"/>
</dbReference>
<dbReference type="PATRIC" id="fig|1288963.3.peg.3707"/>
<evidence type="ECO:0000313" key="10">
    <source>
        <dbReference type="EMBL" id="EON75822.1"/>
    </source>
</evidence>
<dbReference type="Gene3D" id="2.10.70.100">
    <property type="match status" value="2"/>
</dbReference>
<dbReference type="InterPro" id="IPR000014">
    <property type="entry name" value="PAS"/>
</dbReference>
<dbReference type="InterPro" id="IPR005467">
    <property type="entry name" value="His_kinase_dom"/>
</dbReference>
<dbReference type="GO" id="GO:0000155">
    <property type="term" value="F:phosphorelay sensor kinase activity"/>
    <property type="evidence" value="ECO:0007669"/>
    <property type="project" value="InterPro"/>
</dbReference>
<dbReference type="InterPro" id="IPR035965">
    <property type="entry name" value="PAS-like_dom_sf"/>
</dbReference>
<dbReference type="Pfam" id="PF00512">
    <property type="entry name" value="HisKA"/>
    <property type="match status" value="1"/>
</dbReference>
<feature type="domain" description="Histidine kinase" evidence="7">
    <location>
        <begin position="1300"/>
        <end position="1514"/>
    </location>
</feature>
<dbReference type="SMART" id="SM00387">
    <property type="entry name" value="HATPase_c"/>
    <property type="match status" value="1"/>
</dbReference>
<feature type="domain" description="PAS" evidence="8">
    <location>
        <begin position="241"/>
        <end position="311"/>
    </location>
</feature>
<dbReference type="FunFam" id="3.30.565.10:FF:000006">
    <property type="entry name" value="Sensor histidine kinase WalK"/>
    <property type="match status" value="1"/>
</dbReference>
<keyword evidence="11" id="KW-1185">Reference proteome</keyword>
<feature type="domain" description="PAS" evidence="8">
    <location>
        <begin position="119"/>
        <end position="176"/>
    </location>
</feature>
<feature type="domain" description="PAS" evidence="8">
    <location>
        <begin position="1028"/>
        <end position="1073"/>
    </location>
</feature>
<dbReference type="PROSITE" id="PS50113">
    <property type="entry name" value="PAC"/>
    <property type="match status" value="2"/>
</dbReference>
<reference evidence="10 11" key="1">
    <citation type="submission" date="2013-02" db="EMBL/GenBank/DDBJ databases">
        <title>A novel strain isolated from Lonar lake, Maharashtra, India.</title>
        <authorList>
            <person name="Singh A."/>
        </authorList>
    </citation>
    <scope>NUCLEOTIDE SEQUENCE [LARGE SCALE GENOMIC DNA]</scope>
    <source>
        <strain evidence="10 11">AK24</strain>
    </source>
</reference>
<dbReference type="PANTHER" id="PTHR43304">
    <property type="entry name" value="PHYTOCHROME-LIKE PROTEIN CPH1"/>
    <property type="match status" value="1"/>
</dbReference>
<keyword evidence="4" id="KW-0808">Transferase</keyword>
<evidence type="ECO:0000256" key="2">
    <source>
        <dbReference type="ARBA" id="ARBA00012438"/>
    </source>
</evidence>
<dbReference type="SMART" id="SM00388">
    <property type="entry name" value="HisKA"/>
    <property type="match status" value="1"/>
</dbReference>
<organism evidence="10 11">
    <name type="scientific">Lunatimonas lonarensis</name>
    <dbReference type="NCBI Taxonomy" id="1232681"/>
    <lineage>
        <taxon>Bacteria</taxon>
        <taxon>Pseudomonadati</taxon>
        <taxon>Bacteroidota</taxon>
        <taxon>Cytophagia</taxon>
        <taxon>Cytophagales</taxon>
        <taxon>Cyclobacteriaceae</taxon>
    </lineage>
</organism>
<evidence type="ECO:0000256" key="6">
    <source>
        <dbReference type="SAM" id="Coils"/>
    </source>
</evidence>
<dbReference type="Pfam" id="PF13188">
    <property type="entry name" value="PAS_8"/>
    <property type="match status" value="1"/>
</dbReference>
<evidence type="ECO:0000259" key="9">
    <source>
        <dbReference type="PROSITE" id="PS50113"/>
    </source>
</evidence>
<feature type="coiled-coil region" evidence="6">
    <location>
        <begin position="1266"/>
        <end position="1293"/>
    </location>
</feature>
<keyword evidence="3" id="KW-0597">Phosphoprotein</keyword>
<dbReference type="InterPro" id="IPR003661">
    <property type="entry name" value="HisK_dim/P_dom"/>
</dbReference>
<dbReference type="SUPFAM" id="SSF55874">
    <property type="entry name" value="ATPase domain of HSP90 chaperone/DNA topoisomerase II/histidine kinase"/>
    <property type="match status" value="1"/>
</dbReference>
<dbReference type="SUPFAM" id="SSF55785">
    <property type="entry name" value="PYP-like sensor domain (PAS domain)"/>
    <property type="match status" value="9"/>
</dbReference>
<dbReference type="Gene3D" id="3.30.450.40">
    <property type="match status" value="1"/>
</dbReference>
<dbReference type="NCBIfam" id="TIGR00229">
    <property type="entry name" value="sensory_box"/>
    <property type="match status" value="7"/>
</dbReference>
<dbReference type="InterPro" id="IPR013655">
    <property type="entry name" value="PAS_fold_3"/>
</dbReference>
<protein>
    <recommendedName>
        <fullName evidence="2">histidine kinase</fullName>
        <ecNumber evidence="2">2.7.13.3</ecNumber>
    </recommendedName>
</protein>
<dbReference type="STRING" id="1232681.ADIS_3713"/>
<evidence type="ECO:0000256" key="5">
    <source>
        <dbReference type="ARBA" id="ARBA00022777"/>
    </source>
</evidence>
<dbReference type="PROSITE" id="PS50109">
    <property type="entry name" value="HIS_KIN"/>
    <property type="match status" value="1"/>
</dbReference>
<dbReference type="PROSITE" id="PS50112">
    <property type="entry name" value="PAS"/>
    <property type="match status" value="7"/>
</dbReference>
<comment type="caution">
    <text evidence="10">The sequence shown here is derived from an EMBL/GenBank/DDBJ whole genome shotgun (WGS) entry which is preliminary data.</text>
</comment>
<dbReference type="InterPro" id="IPR003594">
    <property type="entry name" value="HATPase_dom"/>
</dbReference>
<evidence type="ECO:0000259" key="8">
    <source>
        <dbReference type="PROSITE" id="PS50112"/>
    </source>
</evidence>
<evidence type="ECO:0000256" key="4">
    <source>
        <dbReference type="ARBA" id="ARBA00022679"/>
    </source>
</evidence>
<evidence type="ECO:0000259" key="7">
    <source>
        <dbReference type="PROSITE" id="PS50109"/>
    </source>
</evidence>
<dbReference type="Pfam" id="PF00989">
    <property type="entry name" value="PAS"/>
    <property type="match status" value="1"/>
</dbReference>
<feature type="domain" description="PAS" evidence="8">
    <location>
        <begin position="366"/>
        <end position="403"/>
    </location>
</feature>
<dbReference type="InterPro" id="IPR001610">
    <property type="entry name" value="PAC"/>
</dbReference>
<dbReference type="InterPro" id="IPR013767">
    <property type="entry name" value="PAS_fold"/>
</dbReference>
<dbReference type="Gene3D" id="1.10.287.130">
    <property type="match status" value="1"/>
</dbReference>
<name>R7ZP11_9BACT</name>
<feature type="domain" description="PAS" evidence="8">
    <location>
        <begin position="785"/>
        <end position="840"/>
    </location>
</feature>
<dbReference type="SUPFAM" id="SSF47384">
    <property type="entry name" value="Homodimeric domain of signal transducing histidine kinase"/>
    <property type="match status" value="1"/>
</dbReference>
<dbReference type="Pfam" id="PF02518">
    <property type="entry name" value="HATPase_c"/>
    <property type="match status" value="1"/>
</dbReference>
<dbReference type="Pfam" id="PF08448">
    <property type="entry name" value="PAS_4"/>
    <property type="match status" value="2"/>
</dbReference>
<proteinExistence type="predicted"/>
<feature type="domain" description="PAC" evidence="9">
    <location>
        <begin position="1223"/>
        <end position="1275"/>
    </location>
</feature>
<dbReference type="CDD" id="cd00130">
    <property type="entry name" value="PAS"/>
    <property type="match status" value="6"/>
</dbReference>
<dbReference type="SMART" id="SM00091">
    <property type="entry name" value="PAS"/>
    <property type="match status" value="9"/>
</dbReference>
<feature type="domain" description="PAS" evidence="8">
    <location>
        <begin position="1"/>
        <end position="70"/>
    </location>
</feature>